<dbReference type="InterPro" id="IPR000182">
    <property type="entry name" value="GNAT_dom"/>
</dbReference>
<name>A0A3M8P6H7_9BACL</name>
<dbReference type="AlphaFoldDB" id="A0A3M8P6H7"/>
<evidence type="ECO:0000313" key="3">
    <source>
        <dbReference type="Proteomes" id="UP000275473"/>
    </source>
</evidence>
<dbReference type="SUPFAM" id="SSF55729">
    <property type="entry name" value="Acyl-CoA N-acyltransferases (Nat)"/>
    <property type="match status" value="1"/>
</dbReference>
<feature type="domain" description="N-acetyltransferase" evidence="1">
    <location>
        <begin position="3"/>
        <end position="143"/>
    </location>
</feature>
<dbReference type="PROSITE" id="PS51186">
    <property type="entry name" value="GNAT"/>
    <property type="match status" value="1"/>
</dbReference>
<dbReference type="OrthoDB" id="2423856at2"/>
<dbReference type="Gene3D" id="3.40.630.30">
    <property type="match status" value="1"/>
</dbReference>
<organism evidence="2 3">
    <name type="scientific">Planococcus salinus</name>
    <dbReference type="NCBI Taxonomy" id="1848460"/>
    <lineage>
        <taxon>Bacteria</taxon>
        <taxon>Bacillati</taxon>
        <taxon>Bacillota</taxon>
        <taxon>Bacilli</taxon>
        <taxon>Bacillales</taxon>
        <taxon>Caryophanaceae</taxon>
        <taxon>Planococcus</taxon>
    </lineage>
</organism>
<evidence type="ECO:0000313" key="2">
    <source>
        <dbReference type="EMBL" id="RNF39001.1"/>
    </source>
</evidence>
<accession>A0A3M8P6H7</accession>
<proteinExistence type="predicted"/>
<reference evidence="2 3" key="1">
    <citation type="journal article" date="2018" name="Int. J. Syst. Evol. Microbiol.">
        <title>Planococcus salinus sp. nov., a moderately halophilic bacterium isolated from a saline-alkali soil.</title>
        <authorList>
            <person name="Gan L."/>
        </authorList>
    </citation>
    <scope>NUCLEOTIDE SEQUENCE [LARGE SCALE GENOMIC DNA]</scope>
    <source>
        <strain evidence="2 3">LCB217</strain>
    </source>
</reference>
<protein>
    <submittedName>
        <fullName evidence="2">GNAT family N-acetyltransferase</fullName>
    </submittedName>
</protein>
<comment type="caution">
    <text evidence="2">The sequence shown here is derived from an EMBL/GenBank/DDBJ whole genome shotgun (WGS) entry which is preliminary data.</text>
</comment>
<keyword evidence="2" id="KW-0808">Transferase</keyword>
<dbReference type="RefSeq" id="WP_123165783.1">
    <property type="nucleotide sequence ID" value="NZ_RIAX01000008.1"/>
</dbReference>
<dbReference type="Pfam" id="PF00583">
    <property type="entry name" value="Acetyltransf_1"/>
    <property type="match status" value="1"/>
</dbReference>
<dbReference type="InterPro" id="IPR016181">
    <property type="entry name" value="Acyl_CoA_acyltransferase"/>
</dbReference>
<sequence>MEKQLRQLTVQDFGHVEAMETGITDDYVKRVFPRISSGHNRLYGLFLDGQLVSMGGYSIFADCYAMLGRMRSDRRFRGKDLSTQLMTYIIDEVFKLPNIQWVGANTQRENAPARRVLDKLGLTPNATLVGATAQDVSMLEAGGHCWKEINSVAQKKHWINEAYVKTGKVFPYECYYPFPASAALFPDDQLTQWTFYENEAKSRFLVTKKDIKKNTYLHVIYPWDDLAQQEGLWETVTFAHRKLQEGIEETSYIWMDLHEQAVSSLPDSHPFDLPSPWILYGTDKSRYEHDFASEIIRVTNQSTS</sequence>
<keyword evidence="3" id="KW-1185">Reference proteome</keyword>
<dbReference type="Proteomes" id="UP000275473">
    <property type="component" value="Unassembled WGS sequence"/>
</dbReference>
<evidence type="ECO:0000259" key="1">
    <source>
        <dbReference type="PROSITE" id="PS51186"/>
    </source>
</evidence>
<dbReference type="GO" id="GO:0016747">
    <property type="term" value="F:acyltransferase activity, transferring groups other than amino-acyl groups"/>
    <property type="evidence" value="ECO:0007669"/>
    <property type="project" value="InterPro"/>
</dbReference>
<gene>
    <name evidence="2" type="ORF">EEX84_11460</name>
</gene>
<dbReference type="EMBL" id="RIAX01000008">
    <property type="protein sequence ID" value="RNF39001.1"/>
    <property type="molecule type" value="Genomic_DNA"/>
</dbReference>